<dbReference type="EMBL" id="LUKJ01000003">
    <property type="protein sequence ID" value="KZN20139.1"/>
    <property type="molecule type" value="Genomic_DNA"/>
</dbReference>
<dbReference type="OrthoDB" id="8732650at2"/>
<evidence type="ECO:0000256" key="11">
    <source>
        <dbReference type="RuleBase" id="RU003357"/>
    </source>
</evidence>
<dbReference type="PANTHER" id="PTHR32552">
    <property type="entry name" value="FERRICHROME IRON RECEPTOR-RELATED"/>
    <property type="match status" value="1"/>
</dbReference>
<reference evidence="15 16" key="2">
    <citation type="journal article" date="2018" name="Nature">
        <title>Mutant phenotypes for thousands of bacterial genes of unknown function.</title>
        <authorList>
            <person name="Price M.N."/>
            <person name="Wetmore K.M."/>
            <person name="Waters R.J."/>
            <person name="Callaghan M."/>
            <person name="Ray J."/>
            <person name="Liu H."/>
            <person name="Kuehl J.V."/>
            <person name="Melnyk R.A."/>
            <person name="Lamson J.S."/>
            <person name="Suh Y."/>
            <person name="Carlson H.K."/>
            <person name="Esquivel Z."/>
            <person name="Sadeeshkumar H."/>
            <person name="Chakraborty R."/>
            <person name="Zane G.M."/>
            <person name="Rubin B.E."/>
            <person name="Wall J.D."/>
            <person name="Visel A."/>
            <person name="Bristow J."/>
            <person name="Blow M.J."/>
            <person name="Arkin A.P."/>
            <person name="Deutschbauer A.M."/>
        </authorList>
    </citation>
    <scope>NUCLEOTIDE SEQUENCE [LARGE SCALE GENOMIC DNA]</scope>
    <source>
        <strain evidence="15 16">FW300-N1B4</strain>
    </source>
</reference>
<evidence type="ECO:0000256" key="1">
    <source>
        <dbReference type="ARBA" id="ARBA00004571"/>
    </source>
</evidence>
<dbReference type="GO" id="GO:0009279">
    <property type="term" value="C:cell outer membrane"/>
    <property type="evidence" value="ECO:0007669"/>
    <property type="project" value="UniProtKB-SubCell"/>
</dbReference>
<gene>
    <name evidence="15" type="ORF">A1D17_29835</name>
</gene>
<dbReference type="AlphaFoldDB" id="A0A166QEJ2"/>
<dbReference type="GO" id="GO:0015344">
    <property type="term" value="F:siderophore uptake transmembrane transporter activity"/>
    <property type="evidence" value="ECO:0007669"/>
    <property type="project" value="TreeGrafter"/>
</dbReference>
<dbReference type="InterPro" id="IPR036942">
    <property type="entry name" value="Beta-barrel_TonB_sf"/>
</dbReference>
<evidence type="ECO:0000256" key="10">
    <source>
        <dbReference type="PROSITE-ProRule" id="PRU01360"/>
    </source>
</evidence>
<name>A0A166QEJ2_PSEFL</name>
<keyword evidence="7 10" id="KW-0472">Membrane</keyword>
<dbReference type="PROSITE" id="PS52016">
    <property type="entry name" value="TONB_DEPENDENT_REC_3"/>
    <property type="match status" value="1"/>
</dbReference>
<evidence type="ECO:0000256" key="5">
    <source>
        <dbReference type="ARBA" id="ARBA00022692"/>
    </source>
</evidence>
<keyword evidence="12" id="KW-0732">Signal</keyword>
<feature type="domain" description="TonB-dependent receptor plug" evidence="14">
    <location>
        <begin position="72"/>
        <end position="170"/>
    </location>
</feature>
<dbReference type="PANTHER" id="PTHR32552:SF83">
    <property type="entry name" value="BLR3904 PROTEIN"/>
    <property type="match status" value="1"/>
</dbReference>
<evidence type="ECO:0000313" key="16">
    <source>
        <dbReference type="Proteomes" id="UP000076489"/>
    </source>
</evidence>
<evidence type="ECO:0000313" key="15">
    <source>
        <dbReference type="EMBL" id="KZN20139.1"/>
    </source>
</evidence>
<dbReference type="InterPro" id="IPR037066">
    <property type="entry name" value="Plug_dom_sf"/>
</dbReference>
<sequence>MNRLYRTSRQGVAAPRFALNPLNLGLGLLLSSAVPSAWAAATELPAVTVTGDDTSGYQADSASVGGFEAASLLDTPASISVVNEAMIKDQQARLLSEVLRNDASVGESYAPVGYYENFVVRGFSLNSASSYKINGRTITGEQNVGLENKQQVELLKGLSGLQSGVSEPGGLVNYVTKRPGDVRSVTVSTDDRGSGYLATDVGGWFGSEQQFGLRANLAHEDLHSYVEHTNGQRDFASLAFDWNISPNALLQLDAEYQTKEQRSAPGYQLLGGSSLPHHASPKKLLAHQSGSKPVTTDALNLNGNFEYRFSDQWKGSLSASRSRVVIDDYSSFAWGCYGSASCASAAVPNYFSPEGDYDIYDFRSPDDTRRNDEVQAALSGHFETGGLGHELSVGTSAFRRVVDKRDAINQMIGSANINSEPADFAPYDGPLNDSYRRLDSRQYGLFFNDRISFNEQWQAVLGGREVRLDEETFDSQGETTRHTQRYEFLPQAALIYKPVQNLSLYTRYSKGLSLGGEAAWFTTNAYEILAPTVSRQIEAGIKYDWQRISLAAALFQIRQAYQYSRPNDDGTFTFTQQGEQKNTGLELSANGWASQRLQISASVAAIRARVTDSGTPAYEGHQAINVPTLRANLYGDYALPWFDGLALLGGVQYSASKYANRQGEVQTGAYAIFNIGSRYSTRIDGYDTVFRLTVDNLFDKRYWRDAGEYMGDGYLFQGAPLTARLSASINF</sequence>
<dbReference type="Proteomes" id="UP000076489">
    <property type="component" value="Unassembled WGS sequence"/>
</dbReference>
<dbReference type="InterPro" id="IPR010105">
    <property type="entry name" value="TonB_sidphr_rcpt"/>
</dbReference>
<reference evidence="16" key="1">
    <citation type="submission" date="2016-03" db="EMBL/GenBank/DDBJ databases">
        <authorList>
            <person name="Ray J."/>
            <person name="Price M."/>
            <person name="Deutschbauer A."/>
        </authorList>
    </citation>
    <scope>NUCLEOTIDE SEQUENCE [LARGE SCALE GENOMIC DNA]</scope>
    <source>
        <strain evidence="16">FW300-N1B4</strain>
    </source>
</reference>
<accession>A0A166QEJ2</accession>
<dbReference type="Pfam" id="PF07715">
    <property type="entry name" value="Plug"/>
    <property type="match status" value="1"/>
</dbReference>
<feature type="chain" id="PRO_5007878713" evidence="12">
    <location>
        <begin position="40"/>
        <end position="731"/>
    </location>
</feature>
<evidence type="ECO:0000259" key="14">
    <source>
        <dbReference type="Pfam" id="PF07715"/>
    </source>
</evidence>
<evidence type="ECO:0000256" key="3">
    <source>
        <dbReference type="ARBA" id="ARBA00022448"/>
    </source>
</evidence>
<evidence type="ECO:0000256" key="8">
    <source>
        <dbReference type="ARBA" id="ARBA00023170"/>
    </source>
</evidence>
<dbReference type="RefSeq" id="WP_063343780.1">
    <property type="nucleotide sequence ID" value="NZ_LUKJ01000003.1"/>
</dbReference>
<evidence type="ECO:0000256" key="7">
    <source>
        <dbReference type="ARBA" id="ARBA00023136"/>
    </source>
</evidence>
<comment type="subcellular location">
    <subcellularLocation>
        <location evidence="1 10">Cell outer membrane</location>
        <topology evidence="1 10">Multi-pass membrane protein</topology>
    </subcellularLocation>
</comment>
<dbReference type="GO" id="GO:0015891">
    <property type="term" value="P:siderophore transport"/>
    <property type="evidence" value="ECO:0007669"/>
    <property type="project" value="InterPro"/>
</dbReference>
<proteinExistence type="inferred from homology"/>
<comment type="caution">
    <text evidence="15">The sequence shown here is derived from an EMBL/GenBank/DDBJ whole genome shotgun (WGS) entry which is preliminary data.</text>
</comment>
<keyword evidence="9 10" id="KW-0998">Cell outer membrane</keyword>
<dbReference type="InterPro" id="IPR000531">
    <property type="entry name" value="Beta-barrel_TonB"/>
</dbReference>
<dbReference type="Pfam" id="PF00593">
    <property type="entry name" value="TonB_dep_Rec_b-barrel"/>
    <property type="match status" value="1"/>
</dbReference>
<evidence type="ECO:0000256" key="6">
    <source>
        <dbReference type="ARBA" id="ARBA00023077"/>
    </source>
</evidence>
<keyword evidence="8 15" id="KW-0675">Receptor</keyword>
<dbReference type="Gene3D" id="2.40.170.20">
    <property type="entry name" value="TonB-dependent receptor, beta-barrel domain"/>
    <property type="match status" value="1"/>
</dbReference>
<evidence type="ECO:0000256" key="9">
    <source>
        <dbReference type="ARBA" id="ARBA00023237"/>
    </source>
</evidence>
<keyword evidence="4 10" id="KW-1134">Transmembrane beta strand</keyword>
<keyword evidence="5 10" id="KW-0812">Transmembrane</keyword>
<dbReference type="SUPFAM" id="SSF56935">
    <property type="entry name" value="Porins"/>
    <property type="match status" value="1"/>
</dbReference>
<dbReference type="Gene3D" id="2.170.130.10">
    <property type="entry name" value="TonB-dependent receptor, plug domain"/>
    <property type="match status" value="1"/>
</dbReference>
<keyword evidence="3 10" id="KW-0813">Transport</keyword>
<comment type="similarity">
    <text evidence="2 10 11">Belongs to the TonB-dependent receptor family.</text>
</comment>
<keyword evidence="6 11" id="KW-0798">TonB box</keyword>
<dbReference type="GO" id="GO:0038023">
    <property type="term" value="F:signaling receptor activity"/>
    <property type="evidence" value="ECO:0007669"/>
    <property type="project" value="InterPro"/>
</dbReference>
<protein>
    <submittedName>
        <fullName evidence="15">TonB-dependent receptor</fullName>
    </submittedName>
</protein>
<feature type="signal peptide" evidence="12">
    <location>
        <begin position="1"/>
        <end position="39"/>
    </location>
</feature>
<feature type="domain" description="TonB-dependent receptor-like beta-barrel" evidence="13">
    <location>
        <begin position="242"/>
        <end position="697"/>
    </location>
</feature>
<dbReference type="InterPro" id="IPR012910">
    <property type="entry name" value="Plug_dom"/>
</dbReference>
<evidence type="ECO:0000256" key="4">
    <source>
        <dbReference type="ARBA" id="ARBA00022452"/>
    </source>
</evidence>
<dbReference type="CDD" id="cd01347">
    <property type="entry name" value="ligand_gated_channel"/>
    <property type="match status" value="1"/>
</dbReference>
<dbReference type="NCBIfam" id="TIGR01783">
    <property type="entry name" value="TonB-siderophor"/>
    <property type="match status" value="1"/>
</dbReference>
<organism evidence="15 16">
    <name type="scientific">Pseudomonas fluorescens</name>
    <dbReference type="NCBI Taxonomy" id="294"/>
    <lineage>
        <taxon>Bacteria</taxon>
        <taxon>Pseudomonadati</taxon>
        <taxon>Pseudomonadota</taxon>
        <taxon>Gammaproteobacteria</taxon>
        <taxon>Pseudomonadales</taxon>
        <taxon>Pseudomonadaceae</taxon>
        <taxon>Pseudomonas</taxon>
    </lineage>
</organism>
<evidence type="ECO:0000259" key="13">
    <source>
        <dbReference type="Pfam" id="PF00593"/>
    </source>
</evidence>
<evidence type="ECO:0000256" key="12">
    <source>
        <dbReference type="SAM" id="SignalP"/>
    </source>
</evidence>
<dbReference type="InterPro" id="IPR039426">
    <property type="entry name" value="TonB-dep_rcpt-like"/>
</dbReference>
<evidence type="ECO:0000256" key="2">
    <source>
        <dbReference type="ARBA" id="ARBA00009810"/>
    </source>
</evidence>